<dbReference type="KEGG" id="rsx:RhiXN_08728"/>
<dbReference type="EMBL" id="CP059667">
    <property type="protein sequence ID" value="QRW23692.1"/>
    <property type="molecule type" value="Genomic_DNA"/>
</dbReference>
<dbReference type="GeneID" id="67031007"/>
<feature type="region of interest" description="Disordered" evidence="1">
    <location>
        <begin position="91"/>
        <end position="118"/>
    </location>
</feature>
<evidence type="ECO:0000313" key="3">
    <source>
        <dbReference type="Proteomes" id="UP000650533"/>
    </source>
</evidence>
<name>A0A8H8P3J8_9AGAM</name>
<sequence length="118" mass="12946">MLLELQNAALVINNTLQEECASHLPKGIKPGSSSTPNRGTSTGQPAMTLKKLSNNPNFVLEEEHNRCCAKGTCIKCRKMGHKFAECHTGWKATPKEDKGKPKETAKIGKEFRPNLGKD</sequence>
<organism evidence="2 3">
    <name type="scientific">Rhizoctonia solani</name>
    <dbReference type="NCBI Taxonomy" id="456999"/>
    <lineage>
        <taxon>Eukaryota</taxon>
        <taxon>Fungi</taxon>
        <taxon>Dikarya</taxon>
        <taxon>Basidiomycota</taxon>
        <taxon>Agaricomycotina</taxon>
        <taxon>Agaricomycetes</taxon>
        <taxon>Cantharellales</taxon>
        <taxon>Ceratobasidiaceae</taxon>
        <taxon>Rhizoctonia</taxon>
    </lineage>
</organism>
<accession>A0A8H8P3J8</accession>
<reference evidence="2" key="1">
    <citation type="submission" date="2020-05" db="EMBL/GenBank/DDBJ databases">
        <title>Evolutionary and genomic comparisons of hybrid uninucleate and nonhybrid Rhizoctonia fungi.</title>
        <authorList>
            <person name="Li C."/>
            <person name="Chen X."/>
        </authorList>
    </citation>
    <scope>NUCLEOTIDE SEQUENCE</scope>
    <source>
        <strain evidence="2">AG-1 IA</strain>
    </source>
</reference>
<feature type="region of interest" description="Disordered" evidence="1">
    <location>
        <begin position="23"/>
        <end position="50"/>
    </location>
</feature>
<protein>
    <submittedName>
        <fullName evidence="2">Retrotransposon-derived protein PEG10</fullName>
    </submittedName>
</protein>
<dbReference type="Proteomes" id="UP000650533">
    <property type="component" value="Chromosome 10"/>
</dbReference>
<evidence type="ECO:0000313" key="2">
    <source>
        <dbReference type="EMBL" id="QRW23692.1"/>
    </source>
</evidence>
<evidence type="ECO:0000256" key="1">
    <source>
        <dbReference type="SAM" id="MobiDB-lite"/>
    </source>
</evidence>
<dbReference type="AlphaFoldDB" id="A0A8H8P3J8"/>
<dbReference type="RefSeq" id="XP_043183929.1">
    <property type="nucleotide sequence ID" value="XM_043328544.1"/>
</dbReference>
<feature type="compositionally biased region" description="Basic and acidic residues" evidence="1">
    <location>
        <begin position="93"/>
        <end position="118"/>
    </location>
</feature>
<feature type="compositionally biased region" description="Polar residues" evidence="1">
    <location>
        <begin position="31"/>
        <end position="50"/>
    </location>
</feature>
<gene>
    <name evidence="2" type="ORF">RhiXN_08728</name>
</gene>
<proteinExistence type="predicted"/>